<keyword evidence="2" id="KW-1185">Reference proteome</keyword>
<organism evidence="1 2">
    <name type="scientific">Micromonospora echinofusca</name>
    <dbReference type="NCBI Taxonomy" id="47858"/>
    <lineage>
        <taxon>Bacteria</taxon>
        <taxon>Bacillati</taxon>
        <taxon>Actinomycetota</taxon>
        <taxon>Actinomycetes</taxon>
        <taxon>Micromonosporales</taxon>
        <taxon>Micromonosporaceae</taxon>
        <taxon>Micromonospora</taxon>
    </lineage>
</organism>
<proteinExistence type="predicted"/>
<dbReference type="Proteomes" id="UP000823521">
    <property type="component" value="Unassembled WGS sequence"/>
</dbReference>
<reference evidence="1 2" key="1">
    <citation type="submission" date="2019-12" db="EMBL/GenBank/DDBJ databases">
        <title>Whole genome sequencing of endophytic Actinobacterium Micromonospora sp. MPMI6T.</title>
        <authorList>
            <person name="Evv R."/>
            <person name="Podile A.R."/>
        </authorList>
    </citation>
    <scope>NUCLEOTIDE SEQUENCE [LARGE SCALE GENOMIC DNA]</scope>
    <source>
        <strain evidence="1 2">MPMI6</strain>
    </source>
</reference>
<evidence type="ECO:0000313" key="2">
    <source>
        <dbReference type="Proteomes" id="UP000823521"/>
    </source>
</evidence>
<accession>A0ABS3VMP6</accession>
<protein>
    <submittedName>
        <fullName evidence="1">Uncharacterized protein</fullName>
    </submittedName>
</protein>
<sequence>MHAAAEERRRAAEQAEAAELVAGFVAEATRRGLRLSRLTALAYNGRTRYRTNLSGWYVDRACSRAVTPDGRFYLLGVPAGLRARLLGAVVSPSPAPLVIGAGGRDGQSVPLRAALDGRLAAGDDWP</sequence>
<comment type="caution">
    <text evidence="1">The sequence shown here is derived from an EMBL/GenBank/DDBJ whole genome shotgun (WGS) entry which is preliminary data.</text>
</comment>
<evidence type="ECO:0000313" key="1">
    <source>
        <dbReference type="EMBL" id="MBO4205805.1"/>
    </source>
</evidence>
<dbReference type="EMBL" id="WVUH01000038">
    <property type="protein sequence ID" value="MBO4205805.1"/>
    <property type="molecule type" value="Genomic_DNA"/>
</dbReference>
<gene>
    <name evidence="1" type="ORF">GSF22_07270</name>
</gene>
<name>A0ABS3VMP6_MICEH</name>
<dbReference type="RefSeq" id="WP_208812181.1">
    <property type="nucleotide sequence ID" value="NZ_WVUH01000038.1"/>
</dbReference>